<comment type="similarity">
    <text evidence="6">Belongs to the peptidase M48 family.</text>
</comment>
<evidence type="ECO:0000259" key="8">
    <source>
        <dbReference type="Pfam" id="PF01435"/>
    </source>
</evidence>
<dbReference type="GO" id="GO:0046872">
    <property type="term" value="F:metal ion binding"/>
    <property type="evidence" value="ECO:0007669"/>
    <property type="project" value="UniProtKB-KW"/>
</dbReference>
<feature type="transmembrane region" description="Helical" evidence="7">
    <location>
        <begin position="35"/>
        <end position="59"/>
    </location>
</feature>
<keyword evidence="7" id="KW-0812">Transmembrane</keyword>
<dbReference type="EMBL" id="JALN02000002">
    <property type="protein sequence ID" value="KDE97026.1"/>
    <property type="molecule type" value="Genomic_DNA"/>
</dbReference>
<evidence type="ECO:0000256" key="7">
    <source>
        <dbReference type="SAM" id="Phobius"/>
    </source>
</evidence>
<dbReference type="Gene3D" id="3.30.2010.10">
    <property type="entry name" value="Metalloproteases ('zincins'), catalytic domain"/>
    <property type="match status" value="1"/>
</dbReference>
<feature type="transmembrane region" description="Helical" evidence="7">
    <location>
        <begin position="6"/>
        <end position="23"/>
    </location>
</feature>
<dbReference type="InterPro" id="IPR001915">
    <property type="entry name" value="Peptidase_M48"/>
</dbReference>
<evidence type="ECO:0000256" key="1">
    <source>
        <dbReference type="ARBA" id="ARBA00022670"/>
    </source>
</evidence>
<dbReference type="PANTHER" id="PTHR34978">
    <property type="entry name" value="POSSIBLE SENSOR-TRANSDUCER PROTEIN BLAR"/>
    <property type="match status" value="1"/>
</dbReference>
<evidence type="ECO:0000256" key="5">
    <source>
        <dbReference type="ARBA" id="ARBA00023049"/>
    </source>
</evidence>
<dbReference type="Proteomes" id="UP000022835">
    <property type="component" value="Unassembled WGS sequence"/>
</dbReference>
<keyword evidence="3 6" id="KW-0378">Hydrolase</keyword>
<dbReference type="STRING" id="1440774.Y900_027385"/>
<organism evidence="9 10">
    <name type="scientific">Mycolicibacterium aromaticivorans JS19b1 = JCM 16368</name>
    <dbReference type="NCBI Taxonomy" id="1440774"/>
    <lineage>
        <taxon>Bacteria</taxon>
        <taxon>Bacillati</taxon>
        <taxon>Actinomycetota</taxon>
        <taxon>Actinomycetes</taxon>
        <taxon>Mycobacteriales</taxon>
        <taxon>Mycobacteriaceae</taxon>
        <taxon>Mycolicibacterium</taxon>
    </lineage>
</organism>
<evidence type="ECO:0000313" key="9">
    <source>
        <dbReference type="EMBL" id="KDE97026.1"/>
    </source>
</evidence>
<dbReference type="CDD" id="cd07326">
    <property type="entry name" value="M56_BlaR1_MecR1_like"/>
    <property type="match status" value="1"/>
</dbReference>
<dbReference type="PANTHER" id="PTHR34978:SF3">
    <property type="entry name" value="SLR0241 PROTEIN"/>
    <property type="match status" value="1"/>
</dbReference>
<evidence type="ECO:0000313" key="10">
    <source>
        <dbReference type="Proteomes" id="UP000022835"/>
    </source>
</evidence>
<proteinExistence type="inferred from homology"/>
<keyword evidence="2" id="KW-0479">Metal-binding</keyword>
<sequence>MTVAAALLLYVTIILAAGPRLLISMTANGGAPRLGIAAWLTAIVTMLGCSIAATVLLLIEVAGHWDSPDALIVSCLERLQAILLGHGGWTPRLVATAAVSIVSGCLVAVCVRLVRALVRMRAHTFAHADAVRLVGKSDGGDIVIIEAAEPAAYCVAGRPPAIVVTTAALAALDETQLAAVVAHERAHLRGRHAHVVAAVRGLAAALPRVRLLTSATTQISFLLEMCADDAAAQRHGRQPLLAGLLKLAGASAPIHGLAAASVAVLVRAQRLSAPQIGFAQLRARLTLSSALTAMVAIPTAIVALSLYGALICFA</sequence>
<evidence type="ECO:0000256" key="6">
    <source>
        <dbReference type="RuleBase" id="RU003983"/>
    </source>
</evidence>
<keyword evidence="1 6" id="KW-0645">Protease</keyword>
<keyword evidence="7" id="KW-0472">Membrane</keyword>
<dbReference type="InterPro" id="IPR052173">
    <property type="entry name" value="Beta-lactam_resp_regulator"/>
</dbReference>
<evidence type="ECO:0000256" key="3">
    <source>
        <dbReference type="ARBA" id="ARBA00022801"/>
    </source>
</evidence>
<dbReference type="AlphaFoldDB" id="A0A064CBH1"/>
<feature type="domain" description="Peptidase M48" evidence="8">
    <location>
        <begin position="141"/>
        <end position="284"/>
    </location>
</feature>
<keyword evidence="5 6" id="KW-0482">Metalloprotease</keyword>
<dbReference type="Pfam" id="PF01435">
    <property type="entry name" value="Peptidase_M48"/>
    <property type="match status" value="1"/>
</dbReference>
<reference evidence="9" key="1">
    <citation type="submission" date="2014-05" db="EMBL/GenBank/DDBJ databases">
        <title>Genome sequence of Mycobacterium aromaticivorans strain JS19b1T (= DSM 45407T).</title>
        <authorList>
            <person name="Kwak Y."/>
            <person name="Park G.-S."/>
            <person name="Li Q.X."/>
            <person name="Lee S.-E."/>
            <person name="Shin J.-H."/>
        </authorList>
    </citation>
    <scope>NUCLEOTIDE SEQUENCE [LARGE SCALE GENOMIC DNA]</scope>
    <source>
        <strain evidence="9">JS19b1</strain>
    </source>
</reference>
<dbReference type="GO" id="GO:0004222">
    <property type="term" value="F:metalloendopeptidase activity"/>
    <property type="evidence" value="ECO:0007669"/>
    <property type="project" value="InterPro"/>
</dbReference>
<keyword evidence="7" id="KW-1133">Transmembrane helix</keyword>
<dbReference type="eggNOG" id="COG0501">
    <property type="taxonomic scope" value="Bacteria"/>
</dbReference>
<evidence type="ECO:0000256" key="2">
    <source>
        <dbReference type="ARBA" id="ARBA00022723"/>
    </source>
</evidence>
<feature type="transmembrane region" description="Helical" evidence="7">
    <location>
        <begin position="286"/>
        <end position="313"/>
    </location>
</feature>
<accession>A0A064CBH1</accession>
<keyword evidence="4 6" id="KW-0862">Zinc</keyword>
<comment type="cofactor">
    <cofactor evidence="6">
        <name>Zn(2+)</name>
        <dbReference type="ChEBI" id="CHEBI:29105"/>
    </cofactor>
    <text evidence="6">Binds 1 zinc ion per subunit.</text>
</comment>
<protein>
    <submittedName>
        <fullName evidence="9">Peptidase M48</fullName>
    </submittedName>
</protein>
<comment type="caution">
    <text evidence="9">The sequence shown here is derived from an EMBL/GenBank/DDBJ whole genome shotgun (WGS) entry which is preliminary data.</text>
</comment>
<dbReference type="GO" id="GO:0006508">
    <property type="term" value="P:proteolysis"/>
    <property type="evidence" value="ECO:0007669"/>
    <property type="project" value="UniProtKB-KW"/>
</dbReference>
<name>A0A064CBH1_9MYCO</name>
<feature type="transmembrane region" description="Helical" evidence="7">
    <location>
        <begin position="93"/>
        <end position="114"/>
    </location>
</feature>
<evidence type="ECO:0000256" key="4">
    <source>
        <dbReference type="ARBA" id="ARBA00022833"/>
    </source>
</evidence>
<gene>
    <name evidence="9" type="ORF">Y900_027385</name>
</gene>
<dbReference type="OrthoDB" id="9785340at2"/>
<keyword evidence="10" id="KW-1185">Reference proteome</keyword>
<dbReference type="RefSeq" id="WP_036348205.1">
    <property type="nucleotide sequence ID" value="NZ_JALN02000002.1"/>
</dbReference>